<feature type="transmembrane region" description="Helical" evidence="1">
    <location>
        <begin position="101"/>
        <end position="122"/>
    </location>
</feature>
<dbReference type="InterPro" id="IPR003675">
    <property type="entry name" value="Rce1/LyrA-like_dom"/>
</dbReference>
<dbReference type="PANTHER" id="PTHR39430:SF1">
    <property type="entry name" value="PROTEASE"/>
    <property type="match status" value="1"/>
</dbReference>
<dbReference type="RefSeq" id="WP_028891059.1">
    <property type="nucleotide sequence ID" value="NZ_RAQM01000010.1"/>
</dbReference>
<name>A0A420DZ67_9FLAO</name>
<feature type="transmembrane region" description="Helical" evidence="1">
    <location>
        <begin position="197"/>
        <end position="218"/>
    </location>
</feature>
<evidence type="ECO:0000259" key="2">
    <source>
        <dbReference type="Pfam" id="PF02517"/>
    </source>
</evidence>
<sequence>MDFIQQVYKGENSWWRWLLTILIVMSPFLLNFAIYFLLPEVYKGLMEDTANFQGNKNIFLIENLIPFAVLLVLLIVFVKFVHLRSFTSVVTSRKKVDWNRFFYGFVTWFLMTVFFLFIGYLLAPEEFVWNFKPVPFFLLLTICIILIPIQTSLEELLFRGYLMQGIGILTKTRWVPLIVTSTLFGLMHILNPEVSKLGYGIMGFYIGTGFLFGIITLLDEGAELALGIHAANNIAAAVLVASNWAVFQTDALFIDHSEPNLIYQMIIPVFFIYPLYIMFLQKKYGWKNWKEKLFGKIEKPVITKEIQ</sequence>
<feature type="transmembrane region" description="Helical" evidence="1">
    <location>
        <begin position="261"/>
        <end position="280"/>
    </location>
</feature>
<dbReference type="EMBL" id="RAQM01000010">
    <property type="protein sequence ID" value="RKF03131.1"/>
    <property type="molecule type" value="Genomic_DNA"/>
</dbReference>
<comment type="caution">
    <text evidence="3">The sequence shown here is derived from an EMBL/GenBank/DDBJ whole genome shotgun (WGS) entry which is preliminary data.</text>
</comment>
<proteinExistence type="predicted"/>
<organism evidence="3 4">
    <name type="scientific">Tenacibaculum lutimaris</name>
    <dbReference type="NCBI Taxonomy" id="285258"/>
    <lineage>
        <taxon>Bacteria</taxon>
        <taxon>Pseudomonadati</taxon>
        <taxon>Bacteroidota</taxon>
        <taxon>Flavobacteriia</taxon>
        <taxon>Flavobacteriales</taxon>
        <taxon>Flavobacteriaceae</taxon>
        <taxon>Tenacibaculum</taxon>
    </lineage>
</organism>
<reference evidence="3 4" key="1">
    <citation type="submission" date="2018-09" db="EMBL/GenBank/DDBJ databases">
        <title>Genomic Encyclopedia of Archaeal and Bacterial Type Strains, Phase II (KMG-II): from individual species to whole genera.</title>
        <authorList>
            <person name="Goeker M."/>
        </authorList>
    </citation>
    <scope>NUCLEOTIDE SEQUENCE [LARGE SCALE GENOMIC DNA]</scope>
    <source>
        <strain evidence="3 4">DSM 16505</strain>
    </source>
</reference>
<feature type="domain" description="CAAX prenyl protease 2/Lysostaphin resistance protein A-like" evidence="2">
    <location>
        <begin position="138"/>
        <end position="234"/>
    </location>
</feature>
<dbReference type="Proteomes" id="UP000285780">
    <property type="component" value="Unassembled WGS sequence"/>
</dbReference>
<feature type="transmembrane region" description="Helical" evidence="1">
    <location>
        <begin position="174"/>
        <end position="191"/>
    </location>
</feature>
<keyword evidence="4" id="KW-1185">Reference proteome</keyword>
<keyword evidence="1" id="KW-0812">Transmembrane</keyword>
<protein>
    <recommendedName>
        <fullName evidence="2">CAAX prenyl protease 2/Lysostaphin resistance protein A-like domain-containing protein</fullName>
    </recommendedName>
</protein>
<gene>
    <name evidence="3" type="ORF">C8N26_2121</name>
</gene>
<dbReference type="Pfam" id="PF02517">
    <property type="entry name" value="Rce1-like"/>
    <property type="match status" value="1"/>
</dbReference>
<feature type="transmembrane region" description="Helical" evidence="1">
    <location>
        <begin position="134"/>
        <end position="153"/>
    </location>
</feature>
<accession>A0A420DZ67</accession>
<feature type="transmembrane region" description="Helical" evidence="1">
    <location>
        <begin position="58"/>
        <end position="81"/>
    </location>
</feature>
<feature type="transmembrane region" description="Helical" evidence="1">
    <location>
        <begin position="14"/>
        <end position="38"/>
    </location>
</feature>
<dbReference type="GO" id="GO:0004175">
    <property type="term" value="F:endopeptidase activity"/>
    <property type="evidence" value="ECO:0007669"/>
    <property type="project" value="UniProtKB-ARBA"/>
</dbReference>
<keyword evidence="1" id="KW-1133">Transmembrane helix</keyword>
<evidence type="ECO:0000256" key="1">
    <source>
        <dbReference type="SAM" id="Phobius"/>
    </source>
</evidence>
<feature type="transmembrane region" description="Helical" evidence="1">
    <location>
        <begin position="230"/>
        <end position="249"/>
    </location>
</feature>
<evidence type="ECO:0000313" key="4">
    <source>
        <dbReference type="Proteomes" id="UP000285780"/>
    </source>
</evidence>
<evidence type="ECO:0000313" key="3">
    <source>
        <dbReference type="EMBL" id="RKF03131.1"/>
    </source>
</evidence>
<keyword evidence="1" id="KW-0472">Membrane</keyword>
<dbReference type="GO" id="GO:0080120">
    <property type="term" value="P:CAAX-box protein maturation"/>
    <property type="evidence" value="ECO:0007669"/>
    <property type="project" value="UniProtKB-ARBA"/>
</dbReference>
<dbReference type="PANTHER" id="PTHR39430">
    <property type="entry name" value="MEMBRANE-ASSOCIATED PROTEASE-RELATED"/>
    <property type="match status" value="1"/>
</dbReference>
<dbReference type="AlphaFoldDB" id="A0A420DZ67"/>